<evidence type="ECO:0000313" key="1">
    <source>
        <dbReference type="EnsemblPlants" id="AVESA.00010b.r2.1DG0125500.1.CDS.1"/>
    </source>
</evidence>
<protein>
    <submittedName>
        <fullName evidence="1">Uncharacterized protein</fullName>
    </submittedName>
</protein>
<reference evidence="1" key="1">
    <citation type="submission" date="2021-05" db="EMBL/GenBank/DDBJ databases">
        <authorList>
            <person name="Scholz U."/>
            <person name="Mascher M."/>
            <person name="Fiebig A."/>
        </authorList>
    </citation>
    <scope>NUCLEOTIDE SEQUENCE [LARGE SCALE GENOMIC DNA]</scope>
</reference>
<keyword evidence="2" id="KW-1185">Reference proteome</keyword>
<organism evidence="1 2">
    <name type="scientific">Avena sativa</name>
    <name type="common">Oat</name>
    <dbReference type="NCBI Taxonomy" id="4498"/>
    <lineage>
        <taxon>Eukaryota</taxon>
        <taxon>Viridiplantae</taxon>
        <taxon>Streptophyta</taxon>
        <taxon>Embryophyta</taxon>
        <taxon>Tracheophyta</taxon>
        <taxon>Spermatophyta</taxon>
        <taxon>Magnoliopsida</taxon>
        <taxon>Liliopsida</taxon>
        <taxon>Poales</taxon>
        <taxon>Poaceae</taxon>
        <taxon>BOP clade</taxon>
        <taxon>Pooideae</taxon>
        <taxon>Poodae</taxon>
        <taxon>Poeae</taxon>
        <taxon>Poeae Chloroplast Group 1 (Aveneae type)</taxon>
        <taxon>Aveninae</taxon>
        <taxon>Avena</taxon>
    </lineage>
</organism>
<name>A0ACD5TU35_AVESA</name>
<dbReference type="EnsemblPlants" id="AVESA.00010b.r2.1DG0125500.1">
    <property type="protein sequence ID" value="AVESA.00010b.r2.1DG0125500.1.CDS.1"/>
    <property type="gene ID" value="AVESA.00010b.r2.1DG0125500"/>
</dbReference>
<evidence type="ECO:0000313" key="2">
    <source>
        <dbReference type="Proteomes" id="UP001732700"/>
    </source>
</evidence>
<accession>A0ACD5TU35</accession>
<dbReference type="Proteomes" id="UP001732700">
    <property type="component" value="Chromosome 1D"/>
</dbReference>
<sequence>MTTSALLLAATVAAAAFASMWLPTQAMTVIPPPTTTVSGTCQAAHDADSRVNATFCTARLRKEPSAIDADTRGLAKAAAAAGVRNADAARSEVETALRRSDQGDEQENGPLYRGMLERCGMLYGIIRDKYAAAREAIAEQRYGSVETDLSSVSWLGHSCSSGLVLARRAGVSPFVQYSEDNTQIVLLTLAITSLIK</sequence>
<reference evidence="1" key="2">
    <citation type="submission" date="2025-09" db="UniProtKB">
        <authorList>
            <consortium name="EnsemblPlants"/>
        </authorList>
    </citation>
    <scope>IDENTIFICATION</scope>
</reference>
<proteinExistence type="predicted"/>